<reference evidence="1" key="1">
    <citation type="journal article" date="2014" name="Int. J. Syst. Evol. Microbiol.">
        <title>Complete genome sequence of Corynebacterium casei LMG S-19264T (=DSM 44701T), isolated from a smear-ripened cheese.</title>
        <authorList>
            <consortium name="US DOE Joint Genome Institute (JGI-PGF)"/>
            <person name="Walter F."/>
            <person name="Albersmeier A."/>
            <person name="Kalinowski J."/>
            <person name="Ruckert C."/>
        </authorList>
    </citation>
    <scope>NUCLEOTIDE SEQUENCE</scope>
    <source>
        <strain evidence="1">JCM 13583</strain>
    </source>
</reference>
<dbReference type="Proteomes" id="UP000632195">
    <property type="component" value="Unassembled WGS sequence"/>
</dbReference>
<dbReference type="EMBL" id="BMNY01000002">
    <property type="protein sequence ID" value="GGM75676.1"/>
    <property type="molecule type" value="Genomic_DNA"/>
</dbReference>
<evidence type="ECO:0000313" key="2">
    <source>
        <dbReference type="Proteomes" id="UP000632195"/>
    </source>
</evidence>
<accession>A0AA37F9M6</accession>
<reference evidence="1" key="2">
    <citation type="submission" date="2022-09" db="EMBL/GenBank/DDBJ databases">
        <authorList>
            <person name="Sun Q."/>
            <person name="Ohkuma M."/>
        </authorList>
    </citation>
    <scope>NUCLEOTIDE SEQUENCE</scope>
    <source>
        <strain evidence="1">JCM 13583</strain>
    </source>
</reference>
<keyword evidence="2" id="KW-1185">Reference proteome</keyword>
<gene>
    <name evidence="1" type="ORF">GCM10007108_12000</name>
</gene>
<evidence type="ECO:0000313" key="1">
    <source>
        <dbReference type="EMBL" id="GGM75676.1"/>
    </source>
</evidence>
<proteinExistence type="predicted"/>
<name>A0AA37F9M6_9ARCH</name>
<dbReference type="AlphaFoldDB" id="A0AA37F9M6"/>
<comment type="caution">
    <text evidence="1">The sequence shown here is derived from an EMBL/GenBank/DDBJ whole genome shotgun (WGS) entry which is preliminary data.</text>
</comment>
<sequence>MPVGALQHGRIGENSMVIPAGNSRYPGGATVQWVSGPFKLSQNSSSNLQVSLNTPAAVF</sequence>
<organism evidence="1 2">
    <name type="scientific">Thermogymnomonas acidicola</name>
    <dbReference type="NCBI Taxonomy" id="399579"/>
    <lineage>
        <taxon>Archaea</taxon>
        <taxon>Methanobacteriati</taxon>
        <taxon>Thermoplasmatota</taxon>
        <taxon>Thermoplasmata</taxon>
        <taxon>Thermoplasmatales</taxon>
        <taxon>Thermogymnomonas</taxon>
    </lineage>
</organism>
<protein>
    <submittedName>
        <fullName evidence="1">Uncharacterized protein</fullName>
    </submittedName>
</protein>